<feature type="chain" id="PRO_5003256657" description="Lipoprotein" evidence="1">
    <location>
        <begin position="28"/>
        <end position="350"/>
    </location>
</feature>
<dbReference type="RefSeq" id="WP_013624241.1">
    <property type="nucleotide sequence ID" value="NC_015172.1"/>
</dbReference>
<evidence type="ECO:0000313" key="2">
    <source>
        <dbReference type="EMBL" id="ADY55370.1"/>
    </source>
</evidence>
<evidence type="ECO:0000313" key="3">
    <source>
        <dbReference type="Proteomes" id="UP000007488"/>
    </source>
</evidence>
<dbReference type="KEGG" id="sgy:Sgly_1039"/>
<feature type="signal peptide" evidence="1">
    <location>
        <begin position="1"/>
        <end position="27"/>
    </location>
</feature>
<name>F0STT0_SYNGF</name>
<evidence type="ECO:0000256" key="1">
    <source>
        <dbReference type="SAM" id="SignalP"/>
    </source>
</evidence>
<keyword evidence="1" id="KW-0732">Signal</keyword>
<dbReference type="InterPro" id="IPR045714">
    <property type="entry name" value="DUF6070"/>
</dbReference>
<dbReference type="EMBL" id="CP002547">
    <property type="protein sequence ID" value="ADY55370.1"/>
    <property type="molecule type" value="Genomic_DNA"/>
</dbReference>
<dbReference type="OrthoDB" id="1828899at2"/>
<dbReference type="Pfam" id="PF19546">
    <property type="entry name" value="DUF6070"/>
    <property type="match status" value="1"/>
</dbReference>
<evidence type="ECO:0008006" key="4">
    <source>
        <dbReference type="Google" id="ProtNLM"/>
    </source>
</evidence>
<proteinExistence type="predicted"/>
<keyword evidence="3" id="KW-1185">Reference proteome</keyword>
<gene>
    <name evidence="2" type="ordered locus">Sgly_1039</name>
</gene>
<dbReference type="Proteomes" id="UP000007488">
    <property type="component" value="Chromosome"/>
</dbReference>
<reference evidence="3" key="2">
    <citation type="submission" date="2011-02" db="EMBL/GenBank/DDBJ databases">
        <title>The complete genome of Syntrophobotulus glycolicus DSM 8271.</title>
        <authorList>
            <person name="Lucas S."/>
            <person name="Copeland A."/>
            <person name="Lapidus A."/>
            <person name="Bruce D."/>
            <person name="Goodwin L."/>
            <person name="Pitluck S."/>
            <person name="Kyrpides N."/>
            <person name="Mavromatis K."/>
            <person name="Pagani I."/>
            <person name="Ivanova N."/>
            <person name="Mikhailova N."/>
            <person name="Chertkov O."/>
            <person name="Held B."/>
            <person name="Detter J.C."/>
            <person name="Tapia R."/>
            <person name="Han C."/>
            <person name="Land M."/>
            <person name="Hauser L."/>
            <person name="Markowitz V."/>
            <person name="Cheng J.-F."/>
            <person name="Hugenholtz P."/>
            <person name="Woyke T."/>
            <person name="Wu D."/>
            <person name="Spring S."/>
            <person name="Schroeder M."/>
            <person name="Brambilla E."/>
            <person name="Klenk H.-P."/>
            <person name="Eisen J.A."/>
        </authorList>
    </citation>
    <scope>NUCLEOTIDE SEQUENCE [LARGE SCALE GENOMIC DNA]</scope>
    <source>
        <strain evidence="3">DSM 8271 / FlGlyR</strain>
    </source>
</reference>
<protein>
    <recommendedName>
        <fullName evidence="4">Lipoprotein</fullName>
    </recommendedName>
</protein>
<organism evidence="2 3">
    <name type="scientific">Syntrophobotulus glycolicus (strain DSM 8271 / FlGlyR)</name>
    <dbReference type="NCBI Taxonomy" id="645991"/>
    <lineage>
        <taxon>Bacteria</taxon>
        <taxon>Bacillati</taxon>
        <taxon>Bacillota</taxon>
        <taxon>Clostridia</taxon>
        <taxon>Eubacteriales</taxon>
        <taxon>Desulfitobacteriaceae</taxon>
        <taxon>Syntrophobotulus</taxon>
    </lineage>
</organism>
<dbReference type="eggNOG" id="ENOG502Z8E0">
    <property type="taxonomic scope" value="Bacteria"/>
</dbReference>
<accession>F0STT0</accession>
<sequence length="350" mass="40126">MFRKNFCPTIIVLLAALAFLFSLTGCANVPSNQNKESQIVIPKEVIPKIIREVADNKSENPSNAQVNEVAQKIGNLGFPVLRYNENMINYKPVDDFFKNALAGKEGKVTVYSPLSYILDITSYNFTYAKGKMTCSYIIYNANGIETMVPRNITKFVYTKKGNVYFHFEDGPELENTGFRVLSLSEQSREYYKRYVEPGFIDQGPLVMSWNSSSFNELNWDYILDRLWVYENGTYMGNSKYYINNSIVIPQDIVEKKLQKYFEVPTKTLRALKQYNKKNGTYTFYGFNGGGYSPTLEVSKFQNNTDGTLTLWVDFVELEFGKELAAQSILTVKNEPDGSFKYISNKYTQTK</sequence>
<dbReference type="HOGENOM" id="CLU_792087_0_0_9"/>
<dbReference type="AlphaFoldDB" id="F0STT0"/>
<dbReference type="PROSITE" id="PS51257">
    <property type="entry name" value="PROKAR_LIPOPROTEIN"/>
    <property type="match status" value="1"/>
</dbReference>
<reference evidence="2 3" key="1">
    <citation type="journal article" date="2011" name="Stand. Genomic Sci.">
        <title>Complete genome sequence of Syntrophobotulus glycolicus type strain (FlGlyR).</title>
        <authorList>
            <person name="Han C."/>
            <person name="Mwirichia R."/>
            <person name="Chertkov O."/>
            <person name="Held B."/>
            <person name="Lapidus A."/>
            <person name="Nolan M."/>
            <person name="Lucas S."/>
            <person name="Hammon N."/>
            <person name="Deshpande S."/>
            <person name="Cheng J.F."/>
            <person name="Tapia R."/>
            <person name="Goodwin L."/>
            <person name="Pitluck S."/>
            <person name="Huntemann M."/>
            <person name="Liolios K."/>
            <person name="Ivanova N."/>
            <person name="Pagani I."/>
            <person name="Mavromatis K."/>
            <person name="Ovchinikova G."/>
            <person name="Pati A."/>
            <person name="Chen A."/>
            <person name="Palaniappan K."/>
            <person name="Land M."/>
            <person name="Hauser L."/>
            <person name="Brambilla E.M."/>
            <person name="Rohde M."/>
            <person name="Spring S."/>
            <person name="Sikorski J."/>
            <person name="Goker M."/>
            <person name="Woyke T."/>
            <person name="Bristow J."/>
            <person name="Eisen J.A."/>
            <person name="Markowitz V."/>
            <person name="Hugenholtz P."/>
            <person name="Kyrpides N.C."/>
            <person name="Klenk H.P."/>
            <person name="Detter J.C."/>
        </authorList>
    </citation>
    <scope>NUCLEOTIDE SEQUENCE [LARGE SCALE GENOMIC DNA]</scope>
    <source>
        <strain evidence="3">DSM 8271 / FlGlyR</strain>
    </source>
</reference>